<reference evidence="1 2" key="1">
    <citation type="submission" date="2011-02" db="EMBL/GenBank/DDBJ databases">
        <title>The Genome Sequence of Sphaeroforma arctica JP610.</title>
        <authorList>
            <consortium name="The Broad Institute Genome Sequencing Platform"/>
            <person name="Russ C."/>
            <person name="Cuomo C."/>
            <person name="Young S.K."/>
            <person name="Zeng Q."/>
            <person name="Gargeya S."/>
            <person name="Alvarado L."/>
            <person name="Berlin A."/>
            <person name="Chapman S.B."/>
            <person name="Chen Z."/>
            <person name="Freedman E."/>
            <person name="Gellesch M."/>
            <person name="Goldberg J."/>
            <person name="Griggs A."/>
            <person name="Gujja S."/>
            <person name="Heilman E."/>
            <person name="Heiman D."/>
            <person name="Howarth C."/>
            <person name="Mehta T."/>
            <person name="Neiman D."/>
            <person name="Pearson M."/>
            <person name="Roberts A."/>
            <person name="Saif S."/>
            <person name="Shea T."/>
            <person name="Shenoy N."/>
            <person name="Sisk P."/>
            <person name="Stolte C."/>
            <person name="Sykes S."/>
            <person name="White J."/>
            <person name="Yandava C."/>
            <person name="Burger G."/>
            <person name="Gray M.W."/>
            <person name="Holland P.W.H."/>
            <person name="King N."/>
            <person name="Lang F.B.F."/>
            <person name="Roger A.J."/>
            <person name="Ruiz-Trillo I."/>
            <person name="Haas B."/>
            <person name="Nusbaum C."/>
            <person name="Birren B."/>
        </authorList>
    </citation>
    <scope>NUCLEOTIDE SEQUENCE [LARGE SCALE GENOMIC DNA]</scope>
    <source>
        <strain evidence="1 2">JP610</strain>
    </source>
</reference>
<accession>A0A0L0F1K7</accession>
<proteinExistence type="predicted"/>
<name>A0A0L0F1K7_9EUKA</name>
<sequence length="71" mass="8343">MPSEKEYKALVVRQMTQLLKIGITLEPLYEASYPMKSYGSKAMTRSYSVYHWILQRQHTFQAIVFHDFAAL</sequence>
<dbReference type="GeneID" id="25917470"/>
<gene>
    <name evidence="1" type="ORF">SARC_16966</name>
</gene>
<dbReference type="Proteomes" id="UP000054560">
    <property type="component" value="Unassembled WGS sequence"/>
</dbReference>
<organism evidence="1 2">
    <name type="scientific">Sphaeroforma arctica JP610</name>
    <dbReference type="NCBI Taxonomy" id="667725"/>
    <lineage>
        <taxon>Eukaryota</taxon>
        <taxon>Ichthyosporea</taxon>
        <taxon>Ichthyophonida</taxon>
        <taxon>Sphaeroforma</taxon>
    </lineage>
</organism>
<protein>
    <submittedName>
        <fullName evidence="1">Uncharacterized protein</fullName>
    </submittedName>
</protein>
<evidence type="ECO:0000313" key="2">
    <source>
        <dbReference type="Proteomes" id="UP000054560"/>
    </source>
</evidence>
<dbReference type="RefSeq" id="XP_014144406.1">
    <property type="nucleotide sequence ID" value="XM_014288931.1"/>
</dbReference>
<keyword evidence="2" id="KW-1185">Reference proteome</keyword>
<dbReference type="EMBL" id="KQ250998">
    <property type="protein sequence ID" value="KNC70504.1"/>
    <property type="molecule type" value="Genomic_DNA"/>
</dbReference>
<dbReference type="AlphaFoldDB" id="A0A0L0F1K7"/>
<evidence type="ECO:0000313" key="1">
    <source>
        <dbReference type="EMBL" id="KNC70504.1"/>
    </source>
</evidence>
<feature type="non-terminal residue" evidence="1">
    <location>
        <position position="71"/>
    </location>
</feature>